<name>A0ABS4ES44_9HYPH</name>
<organism evidence="2 3">
    <name type="scientific">Rhizobium herbae</name>
    <dbReference type="NCBI Taxonomy" id="508661"/>
    <lineage>
        <taxon>Bacteria</taxon>
        <taxon>Pseudomonadati</taxon>
        <taxon>Pseudomonadota</taxon>
        <taxon>Alphaproteobacteria</taxon>
        <taxon>Hyphomicrobiales</taxon>
        <taxon>Rhizobiaceae</taxon>
        <taxon>Rhizobium/Agrobacterium group</taxon>
        <taxon>Rhizobium</taxon>
    </lineage>
</organism>
<evidence type="ECO:0000313" key="3">
    <source>
        <dbReference type="Proteomes" id="UP000823786"/>
    </source>
</evidence>
<dbReference type="Proteomes" id="UP000823786">
    <property type="component" value="Unassembled WGS sequence"/>
</dbReference>
<dbReference type="RefSeq" id="WP_209854804.1">
    <property type="nucleotide sequence ID" value="NZ_JAGGJV010000008.1"/>
</dbReference>
<protein>
    <recommendedName>
        <fullName evidence="4">Secreted protein</fullName>
    </recommendedName>
</protein>
<keyword evidence="1" id="KW-0732">Signal</keyword>
<dbReference type="EMBL" id="JAGGJV010000008">
    <property type="protein sequence ID" value="MBP1860805.1"/>
    <property type="molecule type" value="Genomic_DNA"/>
</dbReference>
<proteinExistence type="predicted"/>
<evidence type="ECO:0000256" key="1">
    <source>
        <dbReference type="SAM" id="SignalP"/>
    </source>
</evidence>
<evidence type="ECO:0000313" key="2">
    <source>
        <dbReference type="EMBL" id="MBP1860805.1"/>
    </source>
</evidence>
<comment type="caution">
    <text evidence="2">The sequence shown here is derived from an EMBL/GenBank/DDBJ whole genome shotgun (WGS) entry which is preliminary data.</text>
</comment>
<feature type="chain" id="PRO_5046701729" description="Secreted protein" evidence="1">
    <location>
        <begin position="23"/>
        <end position="131"/>
    </location>
</feature>
<evidence type="ECO:0008006" key="4">
    <source>
        <dbReference type="Google" id="ProtNLM"/>
    </source>
</evidence>
<feature type="signal peptide" evidence="1">
    <location>
        <begin position="1"/>
        <end position="22"/>
    </location>
</feature>
<keyword evidence="3" id="KW-1185">Reference proteome</keyword>
<accession>A0ABS4ES44</accession>
<sequence>MRIPSKFAAIGLACLSLQSANAAEISIPANRESAINFVTGVTPSCRNIGKPKMKVVKEPAHGSVRFQWIKYKISNISRLCDGKPAWGMAILFKPQPGFRGKDSLTFGMSMQRYEGRSDTKYIQDSIDVVVK</sequence>
<reference evidence="2 3" key="1">
    <citation type="submission" date="2021-03" db="EMBL/GenBank/DDBJ databases">
        <title>Genomic Encyclopedia of Type Strains, Phase IV (KMG-IV): sequencing the most valuable type-strain genomes for metagenomic binning, comparative biology and taxonomic classification.</title>
        <authorList>
            <person name="Goeker M."/>
        </authorList>
    </citation>
    <scope>NUCLEOTIDE SEQUENCE [LARGE SCALE GENOMIC DNA]</scope>
    <source>
        <strain evidence="2 3">DSM 26427</strain>
    </source>
</reference>
<gene>
    <name evidence="2" type="ORF">J2Z75_004326</name>
</gene>